<dbReference type="SUPFAM" id="SSF54171">
    <property type="entry name" value="DNA-binding domain"/>
    <property type="match status" value="1"/>
</dbReference>
<sequence>MIWRSEQPSTRKSHITSQPFAKGLLCSDIPVVWLRNCGKQVYLGGFDTAHAAARAYDRAAIKFRGVVADSNFNLSARMLLFKIIQAALAAVGAPDNLVHVITGFAETGQALVLSVDKIIFVGSPGVGKMVHVTC</sequence>
<dbReference type="AlphaFoldDB" id="A0A5P1FKU9"/>
<dbReference type="EMBL" id="CM007382">
    <property type="protein sequence ID" value="ONK78047.1"/>
    <property type="molecule type" value="Genomic_DNA"/>
</dbReference>
<dbReference type="GO" id="GO:0003677">
    <property type="term" value="F:DNA binding"/>
    <property type="evidence" value="ECO:0007669"/>
    <property type="project" value="UniProtKB-KW"/>
</dbReference>
<organism evidence="8 9">
    <name type="scientific">Asparagus officinalis</name>
    <name type="common">Garden asparagus</name>
    <dbReference type="NCBI Taxonomy" id="4686"/>
    <lineage>
        <taxon>Eukaryota</taxon>
        <taxon>Viridiplantae</taxon>
        <taxon>Streptophyta</taxon>
        <taxon>Embryophyta</taxon>
        <taxon>Tracheophyta</taxon>
        <taxon>Spermatophyta</taxon>
        <taxon>Magnoliopsida</taxon>
        <taxon>Liliopsida</taxon>
        <taxon>Asparagales</taxon>
        <taxon>Asparagaceae</taxon>
        <taxon>Asparagoideae</taxon>
        <taxon>Asparagus</taxon>
    </lineage>
</organism>
<gene>
    <name evidence="8" type="ORF">A4U43_C02F13650</name>
</gene>
<keyword evidence="3" id="KW-0238">DNA-binding</keyword>
<keyword evidence="2" id="KW-0805">Transcription regulation</keyword>
<dbReference type="InterPro" id="IPR016177">
    <property type="entry name" value="DNA-bd_dom_sf"/>
</dbReference>
<accession>A0A5P1FKU9</accession>
<dbReference type="Pfam" id="PF00171">
    <property type="entry name" value="Aldedh"/>
    <property type="match status" value="1"/>
</dbReference>
<dbReference type="InterPro" id="IPR016162">
    <property type="entry name" value="Ald_DH_N"/>
</dbReference>
<dbReference type="InterPro" id="IPR036955">
    <property type="entry name" value="AP2/ERF_dom_sf"/>
</dbReference>
<dbReference type="InterPro" id="IPR015590">
    <property type="entry name" value="Aldehyde_DH_dom"/>
</dbReference>
<evidence type="ECO:0000256" key="1">
    <source>
        <dbReference type="ARBA" id="ARBA00004123"/>
    </source>
</evidence>
<evidence type="ECO:0000259" key="7">
    <source>
        <dbReference type="PROSITE" id="PS51032"/>
    </source>
</evidence>
<dbReference type="Gene3D" id="3.40.605.10">
    <property type="entry name" value="Aldehyde Dehydrogenase, Chain A, domain 1"/>
    <property type="match status" value="1"/>
</dbReference>
<dbReference type="GO" id="GO:0005634">
    <property type="term" value="C:nucleus"/>
    <property type="evidence" value="ECO:0007669"/>
    <property type="project" value="UniProtKB-SubCell"/>
</dbReference>
<feature type="domain" description="AP2/ERF" evidence="7">
    <location>
        <begin position="9"/>
        <end position="73"/>
    </location>
</feature>
<protein>
    <recommendedName>
        <fullName evidence="7">AP2/ERF domain-containing protein</fullName>
    </recommendedName>
</protein>
<evidence type="ECO:0000256" key="3">
    <source>
        <dbReference type="ARBA" id="ARBA00023125"/>
    </source>
</evidence>
<dbReference type="GO" id="GO:0016491">
    <property type="term" value="F:oxidoreductase activity"/>
    <property type="evidence" value="ECO:0007669"/>
    <property type="project" value="InterPro"/>
</dbReference>
<dbReference type="SUPFAM" id="SSF53720">
    <property type="entry name" value="ALDH-like"/>
    <property type="match status" value="1"/>
</dbReference>
<dbReference type="PROSITE" id="PS51032">
    <property type="entry name" value="AP2_ERF"/>
    <property type="match status" value="1"/>
</dbReference>
<keyword evidence="4" id="KW-0804">Transcription</keyword>
<dbReference type="GO" id="GO:0003700">
    <property type="term" value="F:DNA-binding transcription factor activity"/>
    <property type="evidence" value="ECO:0007669"/>
    <property type="project" value="InterPro"/>
</dbReference>
<dbReference type="Gene3D" id="3.30.730.10">
    <property type="entry name" value="AP2/ERF domain"/>
    <property type="match status" value="1"/>
</dbReference>
<keyword evidence="9" id="KW-1185">Reference proteome</keyword>
<evidence type="ECO:0000256" key="6">
    <source>
        <dbReference type="ARBA" id="ARBA00037973"/>
    </source>
</evidence>
<proteinExistence type="inferred from homology"/>
<dbReference type="Proteomes" id="UP000243459">
    <property type="component" value="Chromosome 2"/>
</dbReference>
<comment type="similarity">
    <text evidence="6">Belongs to the AP2/ERF transcription factor family. AP2 subfamily.</text>
</comment>
<evidence type="ECO:0000313" key="9">
    <source>
        <dbReference type="Proteomes" id="UP000243459"/>
    </source>
</evidence>
<dbReference type="InterPro" id="IPR001471">
    <property type="entry name" value="AP2/ERF_dom"/>
</dbReference>
<comment type="subcellular location">
    <subcellularLocation>
        <location evidence="1">Nucleus</location>
    </subcellularLocation>
</comment>
<dbReference type="InterPro" id="IPR016161">
    <property type="entry name" value="Ald_DH/histidinol_DH"/>
</dbReference>
<dbReference type="SMART" id="SM00380">
    <property type="entry name" value="AP2"/>
    <property type="match status" value="1"/>
</dbReference>
<evidence type="ECO:0000256" key="5">
    <source>
        <dbReference type="ARBA" id="ARBA00023242"/>
    </source>
</evidence>
<evidence type="ECO:0000256" key="2">
    <source>
        <dbReference type="ARBA" id="ARBA00023015"/>
    </source>
</evidence>
<dbReference type="Gramene" id="ONK78047">
    <property type="protein sequence ID" value="ONK78047"/>
    <property type="gene ID" value="A4U43_C02F13650"/>
</dbReference>
<name>A0A5P1FKU9_ASPOF</name>
<dbReference type="PANTHER" id="PTHR32467:SF213">
    <property type="entry name" value="OS03G0770700 PROTEIN"/>
    <property type="match status" value="1"/>
</dbReference>
<dbReference type="PANTHER" id="PTHR32467">
    <property type="entry name" value="AP2-LIKE ETHYLENE-RESPONSIVE TRANSCRIPTION FACTOR"/>
    <property type="match status" value="1"/>
</dbReference>
<keyword evidence="5" id="KW-0539">Nucleus</keyword>
<evidence type="ECO:0000313" key="8">
    <source>
        <dbReference type="EMBL" id="ONK78047.1"/>
    </source>
</evidence>
<reference evidence="9" key="1">
    <citation type="journal article" date="2017" name="Nat. Commun.">
        <title>The asparagus genome sheds light on the origin and evolution of a young Y chromosome.</title>
        <authorList>
            <person name="Harkess A."/>
            <person name="Zhou J."/>
            <person name="Xu C."/>
            <person name="Bowers J.E."/>
            <person name="Van der Hulst R."/>
            <person name="Ayyampalayam S."/>
            <person name="Mercati F."/>
            <person name="Riccardi P."/>
            <person name="McKain M.R."/>
            <person name="Kakrana A."/>
            <person name="Tang H."/>
            <person name="Ray J."/>
            <person name="Groenendijk J."/>
            <person name="Arikit S."/>
            <person name="Mathioni S.M."/>
            <person name="Nakano M."/>
            <person name="Shan H."/>
            <person name="Telgmann-Rauber A."/>
            <person name="Kanno A."/>
            <person name="Yue Z."/>
            <person name="Chen H."/>
            <person name="Li W."/>
            <person name="Chen Y."/>
            <person name="Xu X."/>
            <person name="Zhang Y."/>
            <person name="Luo S."/>
            <person name="Chen H."/>
            <person name="Gao J."/>
            <person name="Mao Z."/>
            <person name="Pires J.C."/>
            <person name="Luo M."/>
            <person name="Kudrna D."/>
            <person name="Wing R.A."/>
            <person name="Meyers B.C."/>
            <person name="Yi K."/>
            <person name="Kong H."/>
            <person name="Lavrijsen P."/>
            <person name="Sunseri F."/>
            <person name="Falavigna A."/>
            <person name="Ye Y."/>
            <person name="Leebens-Mack J.H."/>
            <person name="Chen G."/>
        </authorList>
    </citation>
    <scope>NUCLEOTIDE SEQUENCE [LARGE SCALE GENOMIC DNA]</scope>
    <source>
        <strain evidence="9">cv. DH0086</strain>
    </source>
</reference>
<evidence type="ECO:0000256" key="4">
    <source>
        <dbReference type="ARBA" id="ARBA00023163"/>
    </source>
</evidence>